<evidence type="ECO:0000256" key="10">
    <source>
        <dbReference type="ARBA" id="ARBA00023242"/>
    </source>
</evidence>
<comment type="similarity">
    <text evidence="4">Belongs to the WD repeat ELP2 family.</text>
</comment>
<evidence type="ECO:0000256" key="3">
    <source>
        <dbReference type="ARBA" id="ARBA00005043"/>
    </source>
</evidence>
<dbReference type="InterPro" id="IPR037289">
    <property type="entry name" value="Elp2"/>
</dbReference>
<name>A0A7S2LPJ7_9STRA</name>
<evidence type="ECO:0000256" key="9">
    <source>
        <dbReference type="ARBA" id="ARBA00022737"/>
    </source>
</evidence>
<proteinExistence type="inferred from homology"/>
<dbReference type="Pfam" id="PF00400">
    <property type="entry name" value="WD40"/>
    <property type="match status" value="5"/>
</dbReference>
<protein>
    <recommendedName>
        <fullName evidence="5">Elongator complex protein 2</fullName>
    </recommendedName>
</protein>
<dbReference type="PANTHER" id="PTHR44111">
    <property type="entry name" value="ELONGATOR COMPLEX PROTEIN 2"/>
    <property type="match status" value="1"/>
</dbReference>
<dbReference type="UniPathway" id="UPA00988"/>
<dbReference type="InterPro" id="IPR015943">
    <property type="entry name" value="WD40/YVTN_repeat-like_dom_sf"/>
</dbReference>
<dbReference type="GO" id="GO:0005737">
    <property type="term" value="C:cytoplasm"/>
    <property type="evidence" value="ECO:0007669"/>
    <property type="project" value="UniProtKB-SubCell"/>
</dbReference>
<feature type="repeat" description="WD" evidence="11">
    <location>
        <begin position="597"/>
        <end position="639"/>
    </location>
</feature>
<keyword evidence="6" id="KW-0963">Cytoplasm</keyword>
<dbReference type="InterPro" id="IPR036322">
    <property type="entry name" value="WD40_repeat_dom_sf"/>
</dbReference>
<feature type="repeat" description="WD" evidence="11">
    <location>
        <begin position="191"/>
        <end position="226"/>
    </location>
</feature>
<dbReference type="EMBL" id="HBGY01032478">
    <property type="protein sequence ID" value="CAD9612062.1"/>
    <property type="molecule type" value="Transcribed_RNA"/>
</dbReference>
<comment type="subcellular location">
    <subcellularLocation>
        <location evidence="2">Cytoplasm</location>
    </subcellularLocation>
    <subcellularLocation>
        <location evidence="1">Nucleus</location>
    </subcellularLocation>
</comment>
<feature type="repeat" description="WD" evidence="11">
    <location>
        <begin position="319"/>
        <end position="351"/>
    </location>
</feature>
<gene>
    <name evidence="12" type="ORF">LDAN0321_LOCUS20308</name>
</gene>
<dbReference type="SUPFAM" id="SSF50978">
    <property type="entry name" value="WD40 repeat-like"/>
    <property type="match status" value="1"/>
</dbReference>
<dbReference type="GO" id="GO:0005634">
    <property type="term" value="C:nucleus"/>
    <property type="evidence" value="ECO:0007669"/>
    <property type="project" value="UniProtKB-SubCell"/>
</dbReference>
<keyword evidence="10" id="KW-0539">Nucleus</keyword>
<comment type="pathway">
    <text evidence="3">tRNA modification; 5-methoxycarbonylmethyl-2-thiouridine-tRNA biosynthesis.</text>
</comment>
<dbReference type="InterPro" id="IPR011047">
    <property type="entry name" value="Quinoprotein_ADH-like_sf"/>
</dbReference>
<dbReference type="InterPro" id="IPR001680">
    <property type="entry name" value="WD40_rpt"/>
</dbReference>
<keyword evidence="9" id="KW-0677">Repeat</keyword>
<evidence type="ECO:0000256" key="2">
    <source>
        <dbReference type="ARBA" id="ARBA00004496"/>
    </source>
</evidence>
<dbReference type="GO" id="GO:0033588">
    <property type="term" value="C:elongator holoenzyme complex"/>
    <property type="evidence" value="ECO:0007669"/>
    <property type="project" value="InterPro"/>
</dbReference>
<evidence type="ECO:0000256" key="7">
    <source>
        <dbReference type="ARBA" id="ARBA00022574"/>
    </source>
</evidence>
<dbReference type="PROSITE" id="PS50082">
    <property type="entry name" value="WD_REPEATS_2"/>
    <property type="match status" value="5"/>
</dbReference>
<feature type="repeat" description="WD" evidence="11">
    <location>
        <begin position="93"/>
        <end position="126"/>
    </location>
</feature>
<accession>A0A7S2LPJ7</accession>
<evidence type="ECO:0000256" key="1">
    <source>
        <dbReference type="ARBA" id="ARBA00004123"/>
    </source>
</evidence>
<evidence type="ECO:0000256" key="5">
    <source>
        <dbReference type="ARBA" id="ARBA00020267"/>
    </source>
</evidence>
<keyword evidence="8" id="KW-0819">tRNA processing</keyword>
<feature type="repeat" description="WD" evidence="11">
    <location>
        <begin position="546"/>
        <end position="587"/>
    </location>
</feature>
<reference evidence="12" key="1">
    <citation type="submission" date="2021-01" db="EMBL/GenBank/DDBJ databases">
        <authorList>
            <person name="Corre E."/>
            <person name="Pelletier E."/>
            <person name="Niang G."/>
            <person name="Scheremetjew M."/>
            <person name="Finn R."/>
            <person name="Kale V."/>
            <person name="Holt S."/>
            <person name="Cochrane G."/>
            <person name="Meng A."/>
            <person name="Brown T."/>
            <person name="Cohen L."/>
        </authorList>
    </citation>
    <scope>NUCLEOTIDE SEQUENCE</scope>
    <source>
        <strain evidence="12">B650</strain>
    </source>
</reference>
<organism evidence="12">
    <name type="scientific">Leptocylindrus danicus</name>
    <dbReference type="NCBI Taxonomy" id="163516"/>
    <lineage>
        <taxon>Eukaryota</taxon>
        <taxon>Sar</taxon>
        <taxon>Stramenopiles</taxon>
        <taxon>Ochrophyta</taxon>
        <taxon>Bacillariophyta</taxon>
        <taxon>Coscinodiscophyceae</taxon>
        <taxon>Chaetocerotophycidae</taxon>
        <taxon>Leptocylindrales</taxon>
        <taxon>Leptocylindraceae</taxon>
        <taxon>Leptocylindrus</taxon>
    </lineage>
</organism>
<dbReference type="PANTHER" id="PTHR44111:SF1">
    <property type="entry name" value="ELONGATOR COMPLEX PROTEIN 2"/>
    <property type="match status" value="1"/>
</dbReference>
<keyword evidence="7 11" id="KW-0853">WD repeat</keyword>
<dbReference type="GO" id="GO:0002098">
    <property type="term" value="P:tRNA wobble uridine modification"/>
    <property type="evidence" value="ECO:0007669"/>
    <property type="project" value="InterPro"/>
</dbReference>
<dbReference type="SMART" id="SM00320">
    <property type="entry name" value="WD40"/>
    <property type="match status" value="8"/>
</dbReference>
<dbReference type="SUPFAM" id="SSF50998">
    <property type="entry name" value="Quinoprotein alcohol dehydrogenase-like"/>
    <property type="match status" value="1"/>
</dbReference>
<dbReference type="Gene3D" id="2.130.10.10">
    <property type="entry name" value="YVTN repeat-like/Quinoprotein amine dehydrogenase"/>
    <property type="match status" value="3"/>
</dbReference>
<evidence type="ECO:0000256" key="8">
    <source>
        <dbReference type="ARBA" id="ARBA00022694"/>
    </source>
</evidence>
<evidence type="ECO:0000313" key="12">
    <source>
        <dbReference type="EMBL" id="CAD9612062.1"/>
    </source>
</evidence>
<dbReference type="PROSITE" id="PS50294">
    <property type="entry name" value="WD_REPEATS_REGION"/>
    <property type="match status" value="3"/>
</dbReference>
<sequence length="771" mass="84573">MGLRYHYKRTEDGPWESSLFQKNAAFNCVLVKKLERNEVKDELVVVLAGSAAPRANRVKAYTCDFCIEINPTTASGENANEKELLNIVDQGSLLGHQDWIGCMAWRSLGAGHMLATGSHDHKIRLWLFSPLTNINQFVSASEESEFIMQKISSMDDDYDESNIDELLEGEARLILKSDQNPSTAITLEAILIGHEDIVTDLSWKPNFKGEAPCLLSSSMDRCVMIWAAEGTDGVWSPIARVGSAGGLLGGSIGSSLLGFVGAIWSSSGNKIIGHGYGGAIYFWSYHAPKAKSTEDAKHNECSATNLNIEGGIWKAEPGITGHFAAVEDCCWEPTQGSYLLSASSDQTCRLWAKAGTTNNICDNIHSWREVGRPQVHGYNLTSVVCVGVGRSAGGEPLHRFVGGADEKQLRVFDGPTSTLRLLEKMGIDCGMMHDADERRVDRAYIPSLGLSNNSEATEDITEFAADNDDVVLPLERELGVNSLWPEVSKLFGHDTEIICLATNAHSMCNDKSMNVIVASSSKARDVENASIRLWNVDKSKCIDVLKGGHRSTVATISFSPDSKFIASSGKDRRLCIWRQNSSNESDSDKYSLVAAVDSAHKRIVWSSHFCPHDRSLLATGSRDGFVKIWRIEENKNAENEIDVTINECFRFEPAYKSGKTEAVTAVSFAPKLVDNNSVPEALLAIGLECGTLQIWSIPLSNVGSEFSSKPYLFHCFPIVDCHAATVRRLAWKPVNEKIQDGSMSTESLNFVLASCSLDHGVRIFEVEITKK</sequence>
<evidence type="ECO:0000256" key="6">
    <source>
        <dbReference type="ARBA" id="ARBA00022490"/>
    </source>
</evidence>
<evidence type="ECO:0000256" key="4">
    <source>
        <dbReference type="ARBA" id="ARBA00005881"/>
    </source>
</evidence>
<dbReference type="AlphaFoldDB" id="A0A7S2LPJ7"/>
<evidence type="ECO:0000256" key="11">
    <source>
        <dbReference type="PROSITE-ProRule" id="PRU00221"/>
    </source>
</evidence>